<proteinExistence type="predicted"/>
<keyword evidence="2" id="KW-1185">Reference proteome</keyword>
<gene>
    <name evidence="1" type="ORF">BHQ21_09595</name>
</gene>
<sequence>MDHQQEVERDRLKSAVRRYREGETDWEALNYMMGRNERPALLQLVWTGLPSDQLVKALSDSWVMCEFPEQFMPRRKWLPIFRTVGYHDGASPDEPPEQMVLWRGGVKKTRMSWTASRERAEWFQHRFDHLGPPGKLWTVTVGPDRLLAHYHQDCREEDEYVIDPTELRPKVVTT</sequence>
<dbReference type="Proteomes" id="UP000094224">
    <property type="component" value="Unassembled WGS sequence"/>
</dbReference>
<comment type="caution">
    <text evidence="1">The sequence shown here is derived from an EMBL/GenBank/DDBJ whole genome shotgun (WGS) entry which is preliminary data.</text>
</comment>
<reference evidence="2" key="1">
    <citation type="submission" date="2016-09" db="EMBL/GenBank/DDBJ databases">
        <authorList>
            <person name="Greninger A.L."/>
            <person name="Jerome K.R."/>
            <person name="Mcnair B."/>
            <person name="Wallis C."/>
            <person name="Fang F."/>
        </authorList>
    </citation>
    <scope>NUCLEOTIDE SEQUENCE [LARGE SCALE GENOMIC DNA]</scope>
    <source>
        <strain evidence="2">BC1_M4</strain>
    </source>
</reference>
<evidence type="ECO:0000313" key="1">
    <source>
        <dbReference type="EMBL" id="ODR07319.1"/>
    </source>
</evidence>
<accession>A0A1E3SYV8</accession>
<dbReference type="EMBL" id="MIHC01000013">
    <property type="protein sequence ID" value="ODR07319.1"/>
    <property type="molecule type" value="Genomic_DNA"/>
</dbReference>
<dbReference type="AlphaFoldDB" id="A0A1E3SYV8"/>
<name>A0A1E3SYV8_9MYCO</name>
<protein>
    <submittedName>
        <fullName evidence="1">Uncharacterized protein</fullName>
    </submittedName>
</protein>
<organism evidence="1 2">
    <name type="scientific">Mycobacterium sherrisii</name>
    <dbReference type="NCBI Taxonomy" id="243061"/>
    <lineage>
        <taxon>Bacteria</taxon>
        <taxon>Bacillati</taxon>
        <taxon>Actinomycetota</taxon>
        <taxon>Actinomycetes</taxon>
        <taxon>Mycobacteriales</taxon>
        <taxon>Mycobacteriaceae</taxon>
        <taxon>Mycobacterium</taxon>
        <taxon>Mycobacterium simiae complex</taxon>
    </lineage>
</organism>
<evidence type="ECO:0000313" key="2">
    <source>
        <dbReference type="Proteomes" id="UP000094224"/>
    </source>
</evidence>